<dbReference type="EMBL" id="WJBC01000004">
    <property type="protein sequence ID" value="MBC3803691.1"/>
    <property type="molecule type" value="Genomic_DNA"/>
</dbReference>
<protein>
    <recommendedName>
        <fullName evidence="3">VWFA domain-containing protein</fullName>
    </recommendedName>
</protein>
<dbReference type="SUPFAM" id="SSF53300">
    <property type="entry name" value="vWA-like"/>
    <property type="match status" value="1"/>
</dbReference>
<dbReference type="Gene3D" id="3.40.50.410">
    <property type="entry name" value="von Willebrand factor, type A domain"/>
    <property type="match status" value="1"/>
</dbReference>
<proteinExistence type="predicted"/>
<organism evidence="1 2">
    <name type="scientific">Acetobacterium fimetarium</name>
    <dbReference type="NCBI Taxonomy" id="52691"/>
    <lineage>
        <taxon>Bacteria</taxon>
        <taxon>Bacillati</taxon>
        <taxon>Bacillota</taxon>
        <taxon>Clostridia</taxon>
        <taxon>Eubacteriales</taxon>
        <taxon>Eubacteriaceae</taxon>
        <taxon>Acetobacterium</taxon>
    </lineage>
</organism>
<gene>
    <name evidence="1" type="ORF">GH808_04490</name>
</gene>
<dbReference type="RefSeq" id="WP_186841592.1">
    <property type="nucleotide sequence ID" value="NZ_WJBC01000004.1"/>
</dbReference>
<evidence type="ECO:0008006" key="3">
    <source>
        <dbReference type="Google" id="ProtNLM"/>
    </source>
</evidence>
<name>A0ABR6WST4_9FIRM</name>
<evidence type="ECO:0000313" key="2">
    <source>
        <dbReference type="Proteomes" id="UP000603234"/>
    </source>
</evidence>
<evidence type="ECO:0000313" key="1">
    <source>
        <dbReference type="EMBL" id="MBC3803691.1"/>
    </source>
</evidence>
<reference evidence="1 2" key="1">
    <citation type="journal article" date="2020" name="mSystems">
        <title>Defining Genomic and Predicted Metabolic Features of the Acetobacterium Genus.</title>
        <authorList>
            <person name="Ross D.E."/>
            <person name="Marshall C.W."/>
            <person name="Gulliver D."/>
            <person name="May H.D."/>
            <person name="Norman R.S."/>
        </authorList>
    </citation>
    <scope>NUCLEOTIDE SEQUENCE [LARGE SCALE GENOMIC DNA]</scope>
    <source>
        <strain evidence="1 2">DSM 8238</strain>
    </source>
</reference>
<sequence length="220" mass="24698">MNTNETKSGRTELVFILDKSGSMSGLESDTIGGYNAMLKKQQAAPGAATITTVLFDDNYELLHDRIDIRGIAPITAKEYYVGGCTALLDAIGKTIHKIVNAQRHTGRNHQADQVIFVITTDGLENASREYSYEKIREMIELEKTRYHWEFIFLGANIDAIETAAQFGIDADRAANYHADSEGTRLNYKVVSEVVCEMRACNPIPANWKAEIDEDFERRKK</sequence>
<dbReference type="CDD" id="cd00198">
    <property type="entry name" value="vWFA"/>
    <property type="match status" value="1"/>
</dbReference>
<accession>A0ABR6WST4</accession>
<keyword evidence="2" id="KW-1185">Reference proteome</keyword>
<dbReference type="Proteomes" id="UP000603234">
    <property type="component" value="Unassembled WGS sequence"/>
</dbReference>
<comment type="caution">
    <text evidence="1">The sequence shown here is derived from an EMBL/GenBank/DDBJ whole genome shotgun (WGS) entry which is preliminary data.</text>
</comment>
<dbReference type="InterPro" id="IPR036465">
    <property type="entry name" value="vWFA_dom_sf"/>
</dbReference>